<dbReference type="SFLD" id="SFLDS00019">
    <property type="entry name" value="Glutathione_Transferase_(cytos"/>
    <property type="match status" value="1"/>
</dbReference>
<dbReference type="PANTHER" id="PTHR44051:SF8">
    <property type="entry name" value="GLUTATHIONE S-TRANSFERASE GSTA"/>
    <property type="match status" value="1"/>
</dbReference>
<dbReference type="InterPro" id="IPR040079">
    <property type="entry name" value="Glutathione_S-Trfase"/>
</dbReference>
<dbReference type="Pfam" id="PF00043">
    <property type="entry name" value="GST_C"/>
    <property type="match status" value="1"/>
</dbReference>
<dbReference type="InterPro" id="IPR036249">
    <property type="entry name" value="Thioredoxin-like_sf"/>
</dbReference>
<gene>
    <name evidence="3" type="ORF">HY36_06175</name>
</gene>
<sequence length="204" mass="23576">MKLYHTPNAPNPDRVTFFLRAKGKLDAVELEEVSIMKQEHKTKEYRDVSPFAQVPALVLDDGTKITESRAICTYFENLFPEPNLMGSDAKEKALIEMWDRRVEMMFFVQFATWFRNAHEMMAPLEVPQSAESAAKGEKAARKMAQRIDKHLAQHEFLAADRFSIADITLFITCGFCRVMKWAPHKEHENLGRWYDAMKVRGFAS</sequence>
<dbReference type="EMBL" id="AWFH01000034">
    <property type="protein sequence ID" value="KCZ59711.1"/>
    <property type="molecule type" value="Genomic_DNA"/>
</dbReference>
<dbReference type="PANTHER" id="PTHR44051">
    <property type="entry name" value="GLUTATHIONE S-TRANSFERASE-RELATED"/>
    <property type="match status" value="1"/>
</dbReference>
<proteinExistence type="predicted"/>
<comment type="caution">
    <text evidence="3">The sequence shown here is derived from an EMBL/GenBank/DDBJ whole genome shotgun (WGS) entry which is preliminary data.</text>
</comment>
<dbReference type="Pfam" id="PF13417">
    <property type="entry name" value="GST_N_3"/>
    <property type="match status" value="1"/>
</dbReference>
<dbReference type="InterPro" id="IPR036282">
    <property type="entry name" value="Glutathione-S-Trfase_C_sf"/>
</dbReference>
<dbReference type="Gene3D" id="1.20.1050.10">
    <property type="match status" value="1"/>
</dbReference>
<reference evidence="3 4" key="1">
    <citation type="journal article" date="2014" name="Antonie Van Leeuwenhoek">
        <title>Hyphomonas beringensis sp. nov. and Hyphomonas chukchiensis sp. nov., isolated from surface seawater of the Bering Sea and Chukchi Sea.</title>
        <authorList>
            <person name="Li C."/>
            <person name="Lai Q."/>
            <person name="Li G."/>
            <person name="Dong C."/>
            <person name="Wang J."/>
            <person name="Liao Y."/>
            <person name="Shao Z."/>
        </authorList>
    </citation>
    <scope>NUCLEOTIDE SEQUENCE [LARGE SCALE GENOMIC DNA]</scope>
    <source>
        <strain evidence="3 4">22II1-22F38</strain>
    </source>
</reference>
<evidence type="ECO:0000313" key="4">
    <source>
        <dbReference type="Proteomes" id="UP000024547"/>
    </source>
</evidence>
<dbReference type="PROSITE" id="PS50405">
    <property type="entry name" value="GST_CTER"/>
    <property type="match status" value="1"/>
</dbReference>
<name>A0A059DZK0_9PROT</name>
<dbReference type="STRING" id="1280948.HY36_06175"/>
<dbReference type="Proteomes" id="UP000024547">
    <property type="component" value="Unassembled WGS sequence"/>
</dbReference>
<accession>A0A059DZK0</accession>
<dbReference type="InterPro" id="IPR034345">
    <property type="entry name" value="Gtt2-like_N"/>
</dbReference>
<dbReference type="InterPro" id="IPR004045">
    <property type="entry name" value="Glutathione_S-Trfase_N"/>
</dbReference>
<organism evidence="3 4">
    <name type="scientific">Hyphomonas atlantica</name>
    <dbReference type="NCBI Taxonomy" id="1280948"/>
    <lineage>
        <taxon>Bacteria</taxon>
        <taxon>Pseudomonadati</taxon>
        <taxon>Pseudomonadota</taxon>
        <taxon>Alphaproteobacteria</taxon>
        <taxon>Hyphomonadales</taxon>
        <taxon>Hyphomonadaceae</taxon>
        <taxon>Hyphomonas</taxon>
    </lineage>
</organism>
<evidence type="ECO:0000259" key="1">
    <source>
        <dbReference type="PROSITE" id="PS50404"/>
    </source>
</evidence>
<evidence type="ECO:0000313" key="3">
    <source>
        <dbReference type="EMBL" id="KCZ59711.1"/>
    </source>
</evidence>
<dbReference type="SFLD" id="SFLDG00358">
    <property type="entry name" value="Main_(cytGST)"/>
    <property type="match status" value="1"/>
</dbReference>
<protein>
    <recommendedName>
        <fullName evidence="5">Glutathione S-transferase</fullName>
    </recommendedName>
</protein>
<dbReference type="InterPro" id="IPR004046">
    <property type="entry name" value="GST_C"/>
</dbReference>
<dbReference type="OrthoDB" id="9794721at2"/>
<dbReference type="SUPFAM" id="SSF52833">
    <property type="entry name" value="Thioredoxin-like"/>
    <property type="match status" value="1"/>
</dbReference>
<dbReference type="RefSeq" id="WP_035552846.1">
    <property type="nucleotide sequence ID" value="NZ_AWFH01000034.1"/>
</dbReference>
<evidence type="ECO:0008006" key="5">
    <source>
        <dbReference type="Google" id="ProtNLM"/>
    </source>
</evidence>
<dbReference type="Gene3D" id="3.40.30.10">
    <property type="entry name" value="Glutaredoxin"/>
    <property type="match status" value="1"/>
</dbReference>
<dbReference type="PROSITE" id="PS50404">
    <property type="entry name" value="GST_NTER"/>
    <property type="match status" value="1"/>
</dbReference>
<dbReference type="InterPro" id="IPR010987">
    <property type="entry name" value="Glutathione-S-Trfase_C-like"/>
</dbReference>
<dbReference type="AlphaFoldDB" id="A0A059DZK0"/>
<dbReference type="eggNOG" id="COG0625">
    <property type="taxonomic scope" value="Bacteria"/>
</dbReference>
<dbReference type="CDD" id="cd03051">
    <property type="entry name" value="GST_N_GTT2_like"/>
    <property type="match status" value="1"/>
</dbReference>
<feature type="domain" description="GST C-terminal" evidence="2">
    <location>
        <begin position="88"/>
        <end position="204"/>
    </location>
</feature>
<evidence type="ECO:0000259" key="2">
    <source>
        <dbReference type="PROSITE" id="PS50405"/>
    </source>
</evidence>
<keyword evidence="4" id="KW-1185">Reference proteome</keyword>
<dbReference type="SUPFAM" id="SSF47616">
    <property type="entry name" value="GST C-terminal domain-like"/>
    <property type="match status" value="1"/>
</dbReference>
<dbReference type="PATRIC" id="fig|1280948.3.peg.2327"/>
<feature type="domain" description="GST N-terminal" evidence="1">
    <location>
        <begin position="1"/>
        <end position="83"/>
    </location>
</feature>